<proteinExistence type="predicted"/>
<name>A0A8J7SF09_9RHOB</name>
<dbReference type="PROSITE" id="PS00380">
    <property type="entry name" value="RHODANESE_1"/>
    <property type="match status" value="1"/>
</dbReference>
<dbReference type="InterPro" id="IPR001307">
    <property type="entry name" value="Thiosulphate_STrfase_CS"/>
</dbReference>
<dbReference type="PANTHER" id="PTHR43031:SF1">
    <property type="entry name" value="PYRIDINE NUCLEOTIDE-DISULPHIDE OXIDOREDUCTASE"/>
    <property type="match status" value="1"/>
</dbReference>
<dbReference type="InterPro" id="IPR036873">
    <property type="entry name" value="Rhodanese-like_dom_sf"/>
</dbReference>
<comment type="caution">
    <text evidence="2">The sequence shown here is derived from an EMBL/GenBank/DDBJ whole genome shotgun (WGS) entry which is preliminary data.</text>
</comment>
<dbReference type="Pfam" id="PF00581">
    <property type="entry name" value="Rhodanese"/>
    <property type="match status" value="1"/>
</dbReference>
<dbReference type="PANTHER" id="PTHR43031">
    <property type="entry name" value="FAD-DEPENDENT OXIDOREDUCTASE"/>
    <property type="match status" value="1"/>
</dbReference>
<accession>A0A8J7SF09</accession>
<evidence type="ECO:0000313" key="3">
    <source>
        <dbReference type="Proteomes" id="UP000655420"/>
    </source>
</evidence>
<dbReference type="SUPFAM" id="SSF52821">
    <property type="entry name" value="Rhodanese/Cell cycle control phosphatase"/>
    <property type="match status" value="1"/>
</dbReference>
<sequence length="109" mass="12347">MQSINRESLQLKMGSADDLILVEVLPKDSYDEFHIPGAINVPVKSDDFAERIQAVANKNDEVVVYCQNTECDASPRAAERMEKLGFKRVFDYEAGKDDWRKAGLPIEQK</sequence>
<protein>
    <submittedName>
        <fullName evidence="2">Rhodanese-like domain-containing protein</fullName>
    </submittedName>
</protein>
<dbReference type="InterPro" id="IPR050229">
    <property type="entry name" value="GlpE_sulfurtransferase"/>
</dbReference>
<reference evidence="2" key="1">
    <citation type="submission" date="2020-12" db="EMBL/GenBank/DDBJ databases">
        <title>Bacterial taxonomy.</title>
        <authorList>
            <person name="Pan X."/>
        </authorList>
    </citation>
    <scope>NUCLEOTIDE SEQUENCE</scope>
    <source>
        <strain evidence="2">M0105</strain>
    </source>
</reference>
<dbReference type="EMBL" id="JAEHHL010000007">
    <property type="protein sequence ID" value="MBK0400138.1"/>
    <property type="molecule type" value="Genomic_DNA"/>
</dbReference>
<evidence type="ECO:0000259" key="1">
    <source>
        <dbReference type="PROSITE" id="PS50206"/>
    </source>
</evidence>
<dbReference type="AlphaFoldDB" id="A0A8J7SF09"/>
<dbReference type="Proteomes" id="UP000655420">
    <property type="component" value="Unassembled WGS sequence"/>
</dbReference>
<dbReference type="CDD" id="cd00158">
    <property type="entry name" value="RHOD"/>
    <property type="match status" value="1"/>
</dbReference>
<organism evidence="2 3">
    <name type="scientific">Thermohalobaculum xanthum</name>
    <dbReference type="NCBI Taxonomy" id="2753746"/>
    <lineage>
        <taxon>Bacteria</taxon>
        <taxon>Pseudomonadati</taxon>
        <taxon>Pseudomonadota</taxon>
        <taxon>Alphaproteobacteria</taxon>
        <taxon>Rhodobacterales</taxon>
        <taxon>Paracoccaceae</taxon>
        <taxon>Thermohalobaculum</taxon>
    </lineage>
</organism>
<gene>
    <name evidence="2" type="ORF">H0I76_13145</name>
</gene>
<dbReference type="Gene3D" id="3.40.250.10">
    <property type="entry name" value="Rhodanese-like domain"/>
    <property type="match status" value="1"/>
</dbReference>
<keyword evidence="3" id="KW-1185">Reference proteome</keyword>
<dbReference type="SMART" id="SM00450">
    <property type="entry name" value="RHOD"/>
    <property type="match status" value="1"/>
</dbReference>
<evidence type="ECO:0000313" key="2">
    <source>
        <dbReference type="EMBL" id="MBK0400138.1"/>
    </source>
</evidence>
<feature type="domain" description="Rhodanese" evidence="1">
    <location>
        <begin position="15"/>
        <end position="108"/>
    </location>
</feature>
<dbReference type="InterPro" id="IPR001763">
    <property type="entry name" value="Rhodanese-like_dom"/>
</dbReference>
<dbReference type="GO" id="GO:0004792">
    <property type="term" value="F:thiosulfate-cyanide sulfurtransferase activity"/>
    <property type="evidence" value="ECO:0007669"/>
    <property type="project" value="InterPro"/>
</dbReference>
<dbReference type="PROSITE" id="PS50206">
    <property type="entry name" value="RHODANESE_3"/>
    <property type="match status" value="1"/>
</dbReference>
<dbReference type="RefSeq" id="WP_200610510.1">
    <property type="nucleotide sequence ID" value="NZ_JAEHHL010000007.1"/>
</dbReference>